<organism evidence="2 3">
    <name type="scientific">Branchiostoma floridae</name>
    <name type="common">Florida lancelet</name>
    <name type="synonym">Amphioxus</name>
    <dbReference type="NCBI Taxonomy" id="7739"/>
    <lineage>
        <taxon>Eukaryota</taxon>
        <taxon>Metazoa</taxon>
        <taxon>Chordata</taxon>
        <taxon>Cephalochordata</taxon>
        <taxon>Leptocardii</taxon>
        <taxon>Amphioxiformes</taxon>
        <taxon>Branchiostomatidae</taxon>
        <taxon>Branchiostoma</taxon>
    </lineage>
</organism>
<evidence type="ECO:0000256" key="1">
    <source>
        <dbReference type="SAM" id="MobiDB-lite"/>
    </source>
</evidence>
<proteinExistence type="predicted"/>
<gene>
    <name evidence="3" type="primary">LOC118421066</name>
</gene>
<keyword evidence="2" id="KW-1185">Reference proteome</keyword>
<feature type="region of interest" description="Disordered" evidence="1">
    <location>
        <begin position="79"/>
        <end position="103"/>
    </location>
</feature>
<dbReference type="GeneID" id="118421066"/>
<dbReference type="AlphaFoldDB" id="A0A9J7MZ67"/>
<name>A0A9J7MZ67_BRAFL</name>
<evidence type="ECO:0000313" key="2">
    <source>
        <dbReference type="Proteomes" id="UP000001554"/>
    </source>
</evidence>
<sequence length="103" mass="11639">MDRTCARVTCSRTYVTSSVTWGTYRKQTTPWAAAGPETGPPSMEGTRLRWKMLYQQMSSSHRLWTVSSLTAETFRRRHTVTSPVQVRRTARRAISPAMTGTNG</sequence>
<reference evidence="3" key="2">
    <citation type="submission" date="2025-08" db="UniProtKB">
        <authorList>
            <consortium name="RefSeq"/>
        </authorList>
    </citation>
    <scope>IDENTIFICATION</scope>
    <source>
        <strain evidence="3">S238N-H82</strain>
        <tissue evidence="3">Testes</tissue>
    </source>
</reference>
<dbReference type="KEGG" id="bfo:118421066"/>
<evidence type="ECO:0000313" key="3">
    <source>
        <dbReference type="RefSeq" id="XP_035684124.1"/>
    </source>
</evidence>
<accession>A0A9J7MZ67</accession>
<dbReference type="RefSeq" id="XP_035684124.1">
    <property type="nucleotide sequence ID" value="XM_035828231.1"/>
</dbReference>
<protein>
    <submittedName>
        <fullName evidence="3">Uncharacterized protein LOC118421066</fullName>
    </submittedName>
</protein>
<dbReference type="Proteomes" id="UP000001554">
    <property type="component" value="Chromosome 8"/>
</dbReference>
<reference evidence="2" key="1">
    <citation type="journal article" date="2020" name="Nat. Ecol. Evol.">
        <title>Deeply conserved synteny resolves early events in vertebrate evolution.</title>
        <authorList>
            <person name="Simakov O."/>
            <person name="Marletaz F."/>
            <person name="Yue J.X."/>
            <person name="O'Connell B."/>
            <person name="Jenkins J."/>
            <person name="Brandt A."/>
            <person name="Calef R."/>
            <person name="Tung C.H."/>
            <person name="Huang T.K."/>
            <person name="Schmutz J."/>
            <person name="Satoh N."/>
            <person name="Yu J.K."/>
            <person name="Putnam N.H."/>
            <person name="Green R.E."/>
            <person name="Rokhsar D.S."/>
        </authorList>
    </citation>
    <scope>NUCLEOTIDE SEQUENCE [LARGE SCALE GENOMIC DNA]</scope>
    <source>
        <strain evidence="2">S238N-H82</strain>
    </source>
</reference>